<dbReference type="GO" id="GO:0010041">
    <property type="term" value="P:response to iron(III) ion"/>
    <property type="evidence" value="ECO:0007669"/>
    <property type="project" value="TreeGrafter"/>
</dbReference>
<dbReference type="PANTHER" id="PTHR33908:SF3">
    <property type="entry name" value="UNDECAPRENYL PHOSPHATE-ALPHA-4-AMINO-4-DEOXY-L-ARABINOSE ARABINOSYL TRANSFERASE"/>
    <property type="match status" value="1"/>
</dbReference>
<feature type="transmembrane region" description="Helical" evidence="8">
    <location>
        <begin position="316"/>
        <end position="333"/>
    </location>
</feature>
<dbReference type="InterPro" id="IPR050297">
    <property type="entry name" value="LipidA_mod_glycosyltrf_83"/>
</dbReference>
<evidence type="ECO:0000313" key="10">
    <source>
        <dbReference type="Proteomes" id="UP000034603"/>
    </source>
</evidence>
<dbReference type="GO" id="GO:0009103">
    <property type="term" value="P:lipopolysaccharide biosynthetic process"/>
    <property type="evidence" value="ECO:0007669"/>
    <property type="project" value="UniProtKB-ARBA"/>
</dbReference>
<keyword evidence="5 8" id="KW-0812">Transmembrane</keyword>
<evidence type="ECO:0000256" key="2">
    <source>
        <dbReference type="ARBA" id="ARBA00022475"/>
    </source>
</evidence>
<feature type="transmembrane region" description="Helical" evidence="8">
    <location>
        <begin position="260"/>
        <end position="277"/>
    </location>
</feature>
<keyword evidence="7 8" id="KW-0472">Membrane</keyword>
<evidence type="ECO:0000256" key="8">
    <source>
        <dbReference type="SAM" id="Phobius"/>
    </source>
</evidence>
<dbReference type="GO" id="GO:0005886">
    <property type="term" value="C:plasma membrane"/>
    <property type="evidence" value="ECO:0007669"/>
    <property type="project" value="UniProtKB-SubCell"/>
</dbReference>
<feature type="transmembrane region" description="Helical" evidence="8">
    <location>
        <begin position="236"/>
        <end position="253"/>
    </location>
</feature>
<dbReference type="EMBL" id="LBTR01000005">
    <property type="protein sequence ID" value="KKQ46091.1"/>
    <property type="molecule type" value="Genomic_DNA"/>
</dbReference>
<accession>A0A0G0L064</accession>
<evidence type="ECO:0000313" key="9">
    <source>
        <dbReference type="EMBL" id="KKQ46091.1"/>
    </source>
</evidence>
<organism evidence="9 10">
    <name type="scientific">Candidatus Woesebacteria bacterium GW2011_GWA1_37_8</name>
    <dbReference type="NCBI Taxonomy" id="1618546"/>
    <lineage>
        <taxon>Bacteria</taxon>
        <taxon>Candidatus Woeseibacteriota</taxon>
    </lineage>
</organism>
<evidence type="ECO:0000256" key="3">
    <source>
        <dbReference type="ARBA" id="ARBA00022676"/>
    </source>
</evidence>
<keyword evidence="3" id="KW-0328">Glycosyltransferase</keyword>
<feature type="transmembrane region" description="Helical" evidence="8">
    <location>
        <begin position="82"/>
        <end position="113"/>
    </location>
</feature>
<keyword evidence="2" id="KW-1003">Cell membrane</keyword>
<comment type="subcellular location">
    <subcellularLocation>
        <location evidence="1">Cell membrane</location>
        <topology evidence="1">Multi-pass membrane protein</topology>
    </subcellularLocation>
</comment>
<comment type="caution">
    <text evidence="9">The sequence shown here is derived from an EMBL/GenBank/DDBJ whole genome shotgun (WGS) entry which is preliminary data.</text>
</comment>
<evidence type="ECO:0000256" key="7">
    <source>
        <dbReference type="ARBA" id="ARBA00023136"/>
    </source>
</evidence>
<evidence type="ECO:0000256" key="1">
    <source>
        <dbReference type="ARBA" id="ARBA00004651"/>
    </source>
</evidence>
<feature type="transmembrane region" description="Helical" evidence="8">
    <location>
        <begin position="51"/>
        <end position="70"/>
    </location>
</feature>
<dbReference type="GO" id="GO:0016763">
    <property type="term" value="F:pentosyltransferase activity"/>
    <property type="evidence" value="ECO:0007669"/>
    <property type="project" value="TreeGrafter"/>
</dbReference>
<dbReference type="AlphaFoldDB" id="A0A0G0L064"/>
<dbReference type="PANTHER" id="PTHR33908">
    <property type="entry name" value="MANNOSYLTRANSFERASE YKCB-RELATED"/>
    <property type="match status" value="1"/>
</dbReference>
<reference evidence="9 10" key="1">
    <citation type="journal article" date="2015" name="Nature">
        <title>rRNA introns, odd ribosomes, and small enigmatic genomes across a large radiation of phyla.</title>
        <authorList>
            <person name="Brown C.T."/>
            <person name="Hug L.A."/>
            <person name="Thomas B.C."/>
            <person name="Sharon I."/>
            <person name="Castelle C.J."/>
            <person name="Singh A."/>
            <person name="Wilkins M.J."/>
            <person name="Williams K.H."/>
            <person name="Banfield J.F."/>
        </authorList>
    </citation>
    <scope>NUCLEOTIDE SEQUENCE [LARGE SCALE GENOMIC DNA]</scope>
</reference>
<feature type="transmembrane region" description="Helical" evidence="8">
    <location>
        <begin position="125"/>
        <end position="145"/>
    </location>
</feature>
<dbReference type="Proteomes" id="UP000034603">
    <property type="component" value="Unassembled WGS sequence"/>
</dbReference>
<keyword evidence="6 8" id="KW-1133">Transmembrane helix</keyword>
<proteinExistence type="predicted"/>
<evidence type="ECO:0000256" key="5">
    <source>
        <dbReference type="ARBA" id="ARBA00022692"/>
    </source>
</evidence>
<evidence type="ECO:0000256" key="6">
    <source>
        <dbReference type="ARBA" id="ARBA00022989"/>
    </source>
</evidence>
<name>A0A0G0L064_9BACT</name>
<feature type="transmembrane region" description="Helical" evidence="8">
    <location>
        <begin position="289"/>
        <end position="309"/>
    </location>
</feature>
<protein>
    <submittedName>
        <fullName evidence="9">Uncharacterized protein</fullName>
    </submittedName>
</protein>
<keyword evidence="4" id="KW-0808">Transferase</keyword>
<evidence type="ECO:0000256" key="4">
    <source>
        <dbReference type="ARBA" id="ARBA00022679"/>
    </source>
</evidence>
<gene>
    <name evidence="9" type="ORF">US62_C0005G0014</name>
</gene>
<sequence length="483" mass="55554">MIFGVLGVWAMYLAVKEILSYGVEYQKNHPRALLAAFLLTISPWHIQYSRAAFEVTMLLAFLLFGLYFFFKSLRKDSGKYLWIAIAFFVLTPWIYSTAKLFMPLFMLVLLVLFRKEIIRIPKKDLLKTCLVGLILGIPIAYSTIFGGGAQRFNYLSVFTDPTMEGDVGFARLNDAKMVQKYGGGIIEKAMARAVHNKYTFWGEKVIDNMFAPFSSDFLFNKGDINLRHSVEGVGQLYKADAIGLLLGIGLFFFLHKNKRIIAVMALWILLGVIPASITRDGGTHATRLILILPPLIFLISYGLVVFYKVLAGRWKYIFALTVFVLMSINFTFYQHNYWVHNPWYSERWWHSGFKETFEAMREVQDKYDKIIISNANEPPLIFFLAWNQYPPEIYQKGLQDEYIAGFETLKHTGKYYFGQVGKEGFYALPRILDDKTLYIAVHREVGTNLIMEPNKVPAGLHLIKAIAYPSGEPAYYLFERSEK</sequence>